<name>A0A9D7HLG1_9PROT</name>
<dbReference type="InterPro" id="IPR003594">
    <property type="entry name" value="HATPase_dom"/>
</dbReference>
<dbReference type="InterPro" id="IPR005467">
    <property type="entry name" value="His_kinase_dom"/>
</dbReference>
<protein>
    <submittedName>
        <fullName evidence="9">Response regulator</fullName>
    </submittedName>
</protein>
<dbReference type="InterPro" id="IPR000014">
    <property type="entry name" value="PAS"/>
</dbReference>
<dbReference type="Pfam" id="PF02518">
    <property type="entry name" value="HATPase_c"/>
    <property type="match status" value="1"/>
</dbReference>
<dbReference type="Pfam" id="PF07730">
    <property type="entry name" value="HisKA_3"/>
    <property type="match status" value="1"/>
</dbReference>
<dbReference type="Pfam" id="PF08447">
    <property type="entry name" value="PAS_3"/>
    <property type="match status" value="1"/>
</dbReference>
<dbReference type="PROSITE" id="PS50110">
    <property type="entry name" value="RESPONSE_REGULATORY"/>
    <property type="match status" value="1"/>
</dbReference>
<comment type="caution">
    <text evidence="9">The sequence shown here is derived from an EMBL/GenBank/DDBJ whole genome shotgun (WGS) entry which is preliminary data.</text>
</comment>
<dbReference type="CDD" id="cd16917">
    <property type="entry name" value="HATPase_UhpB-NarQ-NarX-like"/>
    <property type="match status" value="1"/>
</dbReference>
<dbReference type="SUPFAM" id="SSF55785">
    <property type="entry name" value="PYP-like sensor domain (PAS domain)"/>
    <property type="match status" value="1"/>
</dbReference>
<evidence type="ECO:0000256" key="4">
    <source>
        <dbReference type="PROSITE-ProRule" id="PRU00169"/>
    </source>
</evidence>
<evidence type="ECO:0000256" key="1">
    <source>
        <dbReference type="ARBA" id="ARBA00022679"/>
    </source>
</evidence>
<feature type="modified residue" description="4-aspartylphosphate" evidence="4">
    <location>
        <position position="63"/>
    </location>
</feature>
<keyword evidence="5" id="KW-0175">Coiled coil</keyword>
<evidence type="ECO:0000259" key="8">
    <source>
        <dbReference type="PROSITE" id="PS50113"/>
    </source>
</evidence>
<dbReference type="PROSITE" id="PS50113">
    <property type="entry name" value="PAC"/>
    <property type="match status" value="1"/>
</dbReference>
<dbReference type="PANTHER" id="PTHR24421:SF59">
    <property type="entry name" value="OXYGEN SENSOR HISTIDINE KINASE NREB"/>
    <property type="match status" value="1"/>
</dbReference>
<dbReference type="SUPFAM" id="SSF55874">
    <property type="entry name" value="ATPase domain of HSP90 chaperone/DNA topoisomerase II/histidine kinase"/>
    <property type="match status" value="1"/>
</dbReference>
<dbReference type="InterPro" id="IPR050482">
    <property type="entry name" value="Sensor_HK_TwoCompSys"/>
</dbReference>
<keyword evidence="3" id="KW-0902">Two-component regulatory system</keyword>
<keyword evidence="1" id="KW-0808">Transferase</keyword>
<dbReference type="InterPro" id="IPR035965">
    <property type="entry name" value="PAS-like_dom_sf"/>
</dbReference>
<evidence type="ECO:0000259" key="7">
    <source>
        <dbReference type="PROSITE" id="PS50110"/>
    </source>
</evidence>
<dbReference type="GO" id="GO:0000155">
    <property type="term" value="F:phosphorelay sensor kinase activity"/>
    <property type="evidence" value="ECO:0007669"/>
    <property type="project" value="InterPro"/>
</dbReference>
<organism evidence="9 10">
    <name type="scientific">Candidatus Methylophosphatis roskildensis</name>
    <dbReference type="NCBI Taxonomy" id="2899263"/>
    <lineage>
        <taxon>Bacteria</taxon>
        <taxon>Pseudomonadati</taxon>
        <taxon>Pseudomonadota</taxon>
        <taxon>Betaproteobacteria</taxon>
        <taxon>Nitrosomonadales</taxon>
        <taxon>Sterolibacteriaceae</taxon>
        <taxon>Candidatus Methylophosphatis</taxon>
    </lineage>
</organism>
<dbReference type="PANTHER" id="PTHR24421">
    <property type="entry name" value="NITRATE/NITRITE SENSOR PROTEIN NARX-RELATED"/>
    <property type="match status" value="1"/>
</dbReference>
<dbReference type="CDD" id="cd00156">
    <property type="entry name" value="REC"/>
    <property type="match status" value="1"/>
</dbReference>
<dbReference type="InterPro" id="IPR011006">
    <property type="entry name" value="CheY-like_superfamily"/>
</dbReference>
<evidence type="ECO:0000313" key="10">
    <source>
        <dbReference type="Proteomes" id="UP000807785"/>
    </source>
</evidence>
<dbReference type="InterPro" id="IPR011712">
    <property type="entry name" value="Sig_transdc_His_kin_sub3_dim/P"/>
</dbReference>
<proteinExistence type="predicted"/>
<dbReference type="SUPFAM" id="SSF52172">
    <property type="entry name" value="CheY-like"/>
    <property type="match status" value="1"/>
</dbReference>
<dbReference type="Gene3D" id="3.30.450.20">
    <property type="entry name" value="PAS domain"/>
    <property type="match status" value="1"/>
</dbReference>
<gene>
    <name evidence="9" type="ORF">IPH26_06750</name>
</gene>
<dbReference type="SMART" id="SM00387">
    <property type="entry name" value="HATPase_c"/>
    <property type="match status" value="1"/>
</dbReference>
<dbReference type="InterPro" id="IPR036890">
    <property type="entry name" value="HATPase_C_sf"/>
</dbReference>
<dbReference type="InterPro" id="IPR000700">
    <property type="entry name" value="PAS-assoc_C"/>
</dbReference>
<dbReference type="AlphaFoldDB" id="A0A9D7HLG1"/>
<evidence type="ECO:0000256" key="3">
    <source>
        <dbReference type="ARBA" id="ARBA00023012"/>
    </source>
</evidence>
<dbReference type="PROSITE" id="PS50109">
    <property type="entry name" value="HIS_KIN"/>
    <property type="match status" value="1"/>
</dbReference>
<feature type="coiled-coil region" evidence="5">
    <location>
        <begin position="266"/>
        <end position="297"/>
    </location>
</feature>
<accession>A0A9D7HLG1</accession>
<evidence type="ECO:0000259" key="6">
    <source>
        <dbReference type="PROSITE" id="PS50109"/>
    </source>
</evidence>
<feature type="domain" description="PAC" evidence="8">
    <location>
        <begin position="224"/>
        <end position="275"/>
    </location>
</feature>
<dbReference type="InterPro" id="IPR001789">
    <property type="entry name" value="Sig_transdc_resp-reg_receiver"/>
</dbReference>
<evidence type="ECO:0000256" key="2">
    <source>
        <dbReference type="ARBA" id="ARBA00022777"/>
    </source>
</evidence>
<dbReference type="GO" id="GO:0046983">
    <property type="term" value="F:protein dimerization activity"/>
    <property type="evidence" value="ECO:0007669"/>
    <property type="project" value="InterPro"/>
</dbReference>
<dbReference type="Gene3D" id="3.30.565.10">
    <property type="entry name" value="Histidine kinase-like ATPase, C-terminal domain"/>
    <property type="match status" value="1"/>
</dbReference>
<dbReference type="Gene3D" id="3.40.50.2300">
    <property type="match status" value="1"/>
</dbReference>
<dbReference type="EMBL" id="JADJEV010000003">
    <property type="protein sequence ID" value="MBK6972653.1"/>
    <property type="molecule type" value="Genomic_DNA"/>
</dbReference>
<dbReference type="GO" id="GO:0016020">
    <property type="term" value="C:membrane"/>
    <property type="evidence" value="ECO:0007669"/>
    <property type="project" value="InterPro"/>
</dbReference>
<reference evidence="9" key="1">
    <citation type="submission" date="2020-10" db="EMBL/GenBank/DDBJ databases">
        <title>Connecting structure to function with the recovery of over 1000 high-quality activated sludge metagenome-assembled genomes encoding full-length rRNA genes using long-read sequencing.</title>
        <authorList>
            <person name="Singleton C.M."/>
            <person name="Petriglieri F."/>
            <person name="Kristensen J.M."/>
            <person name="Kirkegaard R.H."/>
            <person name="Michaelsen T.Y."/>
            <person name="Andersen M.H."/>
            <person name="Karst S.M."/>
            <person name="Dueholm M.S."/>
            <person name="Nielsen P.H."/>
            <person name="Albertsen M."/>
        </authorList>
    </citation>
    <scope>NUCLEOTIDE SEQUENCE</scope>
    <source>
        <strain evidence="9">Bjer_18-Q3-R1-45_BAT3C.347</strain>
    </source>
</reference>
<dbReference type="Gene3D" id="1.20.5.1930">
    <property type="match status" value="1"/>
</dbReference>
<dbReference type="CDD" id="cd00130">
    <property type="entry name" value="PAS"/>
    <property type="match status" value="1"/>
</dbReference>
<sequence length="501" mass="56052">MPEQTIAQPQLRLLIVEDSEDDAMLLLQRFRSAGYTVQYQRVDNDPDMRDALQSSAWDAVLSDHRMPSFDANAALTLMQSLNCDLPFIIVSGVIDEETAIAAMRAGAHDYLSKDKLDRLVPAVERELREASNRAERRTAQEAVRDSEARYRTIATNLPGMVFQLRLDKDQPVLTYASEGCTLLLDLDPEQVCADASLFTRMIEADDRARLEAALLRSRRDDSTVNWDGRIRFASGEIKWINMRAALRHDAAGERLWEGIMSNVTHSKRTEAELRDSREQLRELQLHLERVREEERERIARDIHDVLGGNLVAIKIEASLLEAKLESDPQALRARVRSIAQLTDDAISTSGRVARELRPGILKEFGLPAAVECQAEDFSQRTGLPCHCVEMDYDAQVTEDASIAMFRVFQEALTNIAKHARASYIEVSMSREGGTLLLRIRDDGRGIEPGDLNKPKSFGLRGMRERMASLGGSAQIGPCAEGGTEIVLRTPLLQETASESSH</sequence>
<keyword evidence="4" id="KW-0597">Phosphoprotein</keyword>
<dbReference type="Proteomes" id="UP000807785">
    <property type="component" value="Unassembled WGS sequence"/>
</dbReference>
<dbReference type="Pfam" id="PF00072">
    <property type="entry name" value="Response_reg"/>
    <property type="match status" value="1"/>
</dbReference>
<feature type="domain" description="Response regulatory" evidence="7">
    <location>
        <begin position="12"/>
        <end position="128"/>
    </location>
</feature>
<keyword evidence="2" id="KW-0418">Kinase</keyword>
<dbReference type="InterPro" id="IPR013655">
    <property type="entry name" value="PAS_fold_3"/>
</dbReference>
<dbReference type="SMART" id="SM00448">
    <property type="entry name" value="REC"/>
    <property type="match status" value="1"/>
</dbReference>
<feature type="domain" description="Histidine kinase" evidence="6">
    <location>
        <begin position="404"/>
        <end position="493"/>
    </location>
</feature>
<evidence type="ECO:0000313" key="9">
    <source>
        <dbReference type="EMBL" id="MBK6972653.1"/>
    </source>
</evidence>
<evidence type="ECO:0000256" key="5">
    <source>
        <dbReference type="SAM" id="Coils"/>
    </source>
</evidence>